<sequence>MEDFEIKNNDFLRQFEAEIDGDLIKLEYSEQERKIFLSKLEISEKLQEQGYQEKFLTKIFDYIEEKGRIRIVPTSKEVKKFFRANKSKYSDLLPVGMNI</sequence>
<accession>A0ABQ3BPB2</accession>
<evidence type="ECO:0000313" key="2">
    <source>
        <dbReference type="EMBL" id="GGZ50903.1"/>
    </source>
</evidence>
<comment type="caution">
    <text evidence="2">The sequence shown here is derived from an EMBL/GenBank/DDBJ whole genome shotgun (WGS) entry which is preliminary data.</text>
</comment>
<dbReference type="RefSeq" id="WP_027883738.1">
    <property type="nucleotide sequence ID" value="NZ_BMWY01000002.1"/>
</dbReference>
<organism evidence="2 3">
    <name type="scientific">Mesonia mobilis</name>
    <dbReference type="NCBI Taxonomy" id="369791"/>
    <lineage>
        <taxon>Bacteria</taxon>
        <taxon>Pseudomonadati</taxon>
        <taxon>Bacteroidota</taxon>
        <taxon>Flavobacteriia</taxon>
        <taxon>Flavobacteriales</taxon>
        <taxon>Flavobacteriaceae</taxon>
        <taxon>Mesonia</taxon>
    </lineage>
</organism>
<gene>
    <name evidence="2" type="ORF">GCM10008088_10880</name>
</gene>
<feature type="domain" description="N-acetyltransferase" evidence="1">
    <location>
        <begin position="7"/>
        <end position="94"/>
    </location>
</feature>
<evidence type="ECO:0000313" key="3">
    <source>
        <dbReference type="Proteomes" id="UP000615593"/>
    </source>
</evidence>
<dbReference type="EMBL" id="BMWY01000002">
    <property type="protein sequence ID" value="GGZ50903.1"/>
    <property type="molecule type" value="Genomic_DNA"/>
</dbReference>
<dbReference type="PROSITE" id="PS51729">
    <property type="entry name" value="GNAT_YJDJ"/>
    <property type="match status" value="1"/>
</dbReference>
<dbReference type="Gene3D" id="3.40.630.30">
    <property type="match status" value="1"/>
</dbReference>
<name>A0ABQ3BPB2_9FLAO</name>
<dbReference type="InterPro" id="IPR016181">
    <property type="entry name" value="Acyl_CoA_acyltransferase"/>
</dbReference>
<dbReference type="Proteomes" id="UP000615593">
    <property type="component" value="Unassembled WGS sequence"/>
</dbReference>
<protein>
    <recommendedName>
        <fullName evidence="1">N-acetyltransferase domain-containing protein</fullName>
    </recommendedName>
</protein>
<dbReference type="Pfam" id="PF14542">
    <property type="entry name" value="Acetyltransf_CG"/>
    <property type="match status" value="1"/>
</dbReference>
<evidence type="ECO:0000259" key="1">
    <source>
        <dbReference type="PROSITE" id="PS51729"/>
    </source>
</evidence>
<dbReference type="SUPFAM" id="SSF55729">
    <property type="entry name" value="Acyl-CoA N-acyltransferases (Nat)"/>
    <property type="match status" value="1"/>
</dbReference>
<reference evidence="3" key="1">
    <citation type="journal article" date="2019" name="Int. J. Syst. Evol. Microbiol.">
        <title>The Global Catalogue of Microorganisms (GCM) 10K type strain sequencing project: providing services to taxonomists for standard genome sequencing and annotation.</title>
        <authorList>
            <consortium name="The Broad Institute Genomics Platform"/>
            <consortium name="The Broad Institute Genome Sequencing Center for Infectious Disease"/>
            <person name="Wu L."/>
            <person name="Ma J."/>
        </authorList>
    </citation>
    <scope>NUCLEOTIDE SEQUENCE [LARGE SCALE GENOMIC DNA]</scope>
    <source>
        <strain evidence="3">KCTC 12708</strain>
    </source>
</reference>
<dbReference type="GeneID" id="94368754"/>
<keyword evidence="3" id="KW-1185">Reference proteome</keyword>
<dbReference type="InterPro" id="IPR031165">
    <property type="entry name" value="GNAT_YJDJ"/>
</dbReference>
<proteinExistence type="predicted"/>